<dbReference type="Gene3D" id="3.90.1560.10">
    <property type="entry name" value="ComB-like"/>
    <property type="match status" value="1"/>
</dbReference>
<protein>
    <recommendedName>
        <fullName evidence="4 8">Probable 2-phosphosulfolactate phosphatase</fullName>
        <ecNumber evidence="3 8">3.1.3.71</ecNumber>
    </recommendedName>
</protein>
<evidence type="ECO:0000313" key="10">
    <source>
        <dbReference type="Proteomes" id="UP000437131"/>
    </source>
</evidence>
<dbReference type="RefSeq" id="WP_015218074.1">
    <property type="nucleotide sequence ID" value="NZ_WMIA01000003.1"/>
</dbReference>
<dbReference type="EMBL" id="WMIA01000003">
    <property type="protein sequence ID" value="MTF38013.1"/>
    <property type="molecule type" value="Genomic_DNA"/>
</dbReference>
<evidence type="ECO:0000256" key="5">
    <source>
        <dbReference type="ARBA" id="ARBA00022801"/>
    </source>
</evidence>
<comment type="caution">
    <text evidence="9">The sequence shown here is derived from an EMBL/GenBank/DDBJ whole genome shotgun (WGS) entry which is preliminary data.</text>
</comment>
<dbReference type="HAMAP" id="MF_00490">
    <property type="entry name" value="ComB"/>
    <property type="match status" value="1"/>
</dbReference>
<dbReference type="Pfam" id="PF04029">
    <property type="entry name" value="2-ph_phosp"/>
    <property type="match status" value="1"/>
</dbReference>
<keyword evidence="6 8" id="KW-0460">Magnesium</keyword>
<gene>
    <name evidence="8" type="primary">comB</name>
    <name evidence="9" type="ORF">GGC33_03630</name>
</gene>
<dbReference type="InterPro" id="IPR036702">
    <property type="entry name" value="ComB-like_sf"/>
</dbReference>
<comment type="cofactor">
    <cofactor evidence="1 8">
        <name>Mg(2+)</name>
        <dbReference type="ChEBI" id="CHEBI:18420"/>
    </cofactor>
</comment>
<dbReference type="FunFam" id="3.90.1560.10:FF:000001">
    <property type="entry name" value="Probable 2-phosphosulfolactate phosphatase"/>
    <property type="match status" value="1"/>
</dbReference>
<dbReference type="SUPFAM" id="SSF142823">
    <property type="entry name" value="ComB-like"/>
    <property type="match status" value="1"/>
</dbReference>
<dbReference type="GO" id="GO:0050532">
    <property type="term" value="F:2-phosphosulfolactate phosphatase activity"/>
    <property type="evidence" value="ECO:0007669"/>
    <property type="project" value="UniProtKB-UniRule"/>
</dbReference>
<evidence type="ECO:0000256" key="8">
    <source>
        <dbReference type="HAMAP-Rule" id="MF_00490"/>
    </source>
</evidence>
<dbReference type="PANTHER" id="PTHR37311">
    <property type="entry name" value="2-PHOSPHOSULFOLACTATE PHOSPHATASE-RELATED"/>
    <property type="match status" value="1"/>
</dbReference>
<dbReference type="PANTHER" id="PTHR37311:SF1">
    <property type="entry name" value="2-PHOSPHOSULFOLACTATE PHOSPHATASE-RELATED"/>
    <property type="match status" value="1"/>
</dbReference>
<evidence type="ECO:0000256" key="2">
    <source>
        <dbReference type="ARBA" id="ARBA00009997"/>
    </source>
</evidence>
<dbReference type="AlphaFoldDB" id="A0A844GR40"/>
<evidence type="ECO:0000313" key="9">
    <source>
        <dbReference type="EMBL" id="MTF38013.1"/>
    </source>
</evidence>
<accession>A0A844GR40</accession>
<evidence type="ECO:0000256" key="7">
    <source>
        <dbReference type="ARBA" id="ARBA00033711"/>
    </source>
</evidence>
<keyword evidence="5 8" id="KW-0378">Hydrolase</keyword>
<dbReference type="Proteomes" id="UP000437131">
    <property type="component" value="Unassembled WGS sequence"/>
</dbReference>
<name>A0A844GR40_9CHRO</name>
<dbReference type="InterPro" id="IPR005238">
    <property type="entry name" value="ComB-like"/>
</dbReference>
<organism evidence="9 10">
    <name type="scientific">Cyanobacterium aponinum 0216</name>
    <dbReference type="NCBI Taxonomy" id="2676140"/>
    <lineage>
        <taxon>Bacteria</taxon>
        <taxon>Bacillati</taxon>
        <taxon>Cyanobacteriota</taxon>
        <taxon>Cyanophyceae</taxon>
        <taxon>Oscillatoriophycideae</taxon>
        <taxon>Chroococcales</taxon>
        <taxon>Geminocystaceae</taxon>
        <taxon>Cyanobacterium</taxon>
    </lineage>
</organism>
<evidence type="ECO:0000256" key="4">
    <source>
        <dbReference type="ARBA" id="ARBA00021948"/>
    </source>
</evidence>
<dbReference type="NCBIfam" id="NF002056">
    <property type="entry name" value="PRK00886.1-5"/>
    <property type="match status" value="1"/>
</dbReference>
<proteinExistence type="inferred from homology"/>
<evidence type="ECO:0000256" key="1">
    <source>
        <dbReference type="ARBA" id="ARBA00001946"/>
    </source>
</evidence>
<dbReference type="GO" id="GO:0050545">
    <property type="term" value="F:sulfopyruvate decarboxylase activity"/>
    <property type="evidence" value="ECO:0007669"/>
    <property type="project" value="TreeGrafter"/>
</dbReference>
<reference evidence="9 10" key="1">
    <citation type="submission" date="2019-11" db="EMBL/GenBank/DDBJ databases">
        <title>Isolation of a new High Light Tolerant Cyanobacteria.</title>
        <authorList>
            <person name="Dobson Z."/>
            <person name="Vaughn N."/>
            <person name="Vaughn M."/>
            <person name="Fromme P."/>
            <person name="Mazor Y."/>
        </authorList>
    </citation>
    <scope>NUCLEOTIDE SEQUENCE [LARGE SCALE GENOMIC DNA]</scope>
    <source>
        <strain evidence="9 10">0216</strain>
    </source>
</reference>
<sequence length="242" mass="26419">MKISVYYTPESTPENEIPDCAVVIDVLRATTTIVTALNNGAKSVKAYSDLDLLTKESNLLPPESRLRLGERGGKKVDFCDLGNSPLDCTVETVSGKQLFISTTNGTRSLQRVQEAKTVIAGAMINYQAVVDYLQEKQPETLWLLGSGWEGGYSLEDTVCAGAIASLLVDTGKPDMIGNDEVIASIALYQQWQDKLLDLFKLSSHGQRLLRLALDDDLKYCSQKNITDTLPIQTSLGLVSLSN</sequence>
<evidence type="ECO:0000256" key="3">
    <source>
        <dbReference type="ARBA" id="ARBA00012953"/>
    </source>
</evidence>
<evidence type="ECO:0000256" key="6">
    <source>
        <dbReference type="ARBA" id="ARBA00022842"/>
    </source>
</evidence>
<comment type="catalytic activity">
    <reaction evidence="7 8">
        <text>(2R)-O-phospho-3-sulfolactate + H2O = (2R)-3-sulfolactate + phosphate</text>
        <dbReference type="Rhea" id="RHEA:23416"/>
        <dbReference type="ChEBI" id="CHEBI:15377"/>
        <dbReference type="ChEBI" id="CHEBI:15597"/>
        <dbReference type="ChEBI" id="CHEBI:43474"/>
        <dbReference type="ChEBI" id="CHEBI:58738"/>
        <dbReference type="EC" id="3.1.3.71"/>
    </reaction>
</comment>
<comment type="similarity">
    <text evidence="2 8">Belongs to the ComB family.</text>
</comment>
<dbReference type="EC" id="3.1.3.71" evidence="3 8"/>
<dbReference type="GO" id="GO:0000287">
    <property type="term" value="F:magnesium ion binding"/>
    <property type="evidence" value="ECO:0007669"/>
    <property type="project" value="UniProtKB-UniRule"/>
</dbReference>